<keyword evidence="2" id="KW-1133">Transmembrane helix</keyword>
<protein>
    <recommendedName>
        <fullName evidence="5">Transmembrane protein</fullName>
    </recommendedName>
</protein>
<dbReference type="Proteomes" id="UP000305067">
    <property type="component" value="Unassembled WGS sequence"/>
</dbReference>
<evidence type="ECO:0000256" key="1">
    <source>
        <dbReference type="SAM" id="MobiDB-lite"/>
    </source>
</evidence>
<reference evidence="3 4" key="1">
    <citation type="journal article" date="2019" name="Nat. Ecol. Evol.">
        <title>Megaphylogeny resolves global patterns of mushroom evolution.</title>
        <authorList>
            <person name="Varga T."/>
            <person name="Krizsan K."/>
            <person name="Foldi C."/>
            <person name="Dima B."/>
            <person name="Sanchez-Garcia M."/>
            <person name="Sanchez-Ramirez S."/>
            <person name="Szollosi G.J."/>
            <person name="Szarkandi J.G."/>
            <person name="Papp V."/>
            <person name="Albert L."/>
            <person name="Andreopoulos W."/>
            <person name="Angelini C."/>
            <person name="Antonin V."/>
            <person name="Barry K.W."/>
            <person name="Bougher N.L."/>
            <person name="Buchanan P."/>
            <person name="Buyck B."/>
            <person name="Bense V."/>
            <person name="Catcheside P."/>
            <person name="Chovatia M."/>
            <person name="Cooper J."/>
            <person name="Damon W."/>
            <person name="Desjardin D."/>
            <person name="Finy P."/>
            <person name="Geml J."/>
            <person name="Haridas S."/>
            <person name="Hughes K."/>
            <person name="Justo A."/>
            <person name="Karasinski D."/>
            <person name="Kautmanova I."/>
            <person name="Kiss B."/>
            <person name="Kocsube S."/>
            <person name="Kotiranta H."/>
            <person name="LaButti K.M."/>
            <person name="Lechner B.E."/>
            <person name="Liimatainen K."/>
            <person name="Lipzen A."/>
            <person name="Lukacs Z."/>
            <person name="Mihaltcheva S."/>
            <person name="Morgado L.N."/>
            <person name="Niskanen T."/>
            <person name="Noordeloos M.E."/>
            <person name="Ohm R.A."/>
            <person name="Ortiz-Santana B."/>
            <person name="Ovrebo C."/>
            <person name="Racz N."/>
            <person name="Riley R."/>
            <person name="Savchenko A."/>
            <person name="Shiryaev A."/>
            <person name="Soop K."/>
            <person name="Spirin V."/>
            <person name="Szebenyi C."/>
            <person name="Tomsovsky M."/>
            <person name="Tulloss R.E."/>
            <person name="Uehling J."/>
            <person name="Grigoriev I.V."/>
            <person name="Vagvolgyi C."/>
            <person name="Papp T."/>
            <person name="Martin F.M."/>
            <person name="Miettinen O."/>
            <person name="Hibbett D.S."/>
            <person name="Nagy L.G."/>
        </authorList>
    </citation>
    <scope>NUCLEOTIDE SEQUENCE [LARGE SCALE GENOMIC DNA]</scope>
    <source>
        <strain evidence="3 4">CBS 309.79</strain>
    </source>
</reference>
<proteinExistence type="predicted"/>
<evidence type="ECO:0008006" key="5">
    <source>
        <dbReference type="Google" id="ProtNLM"/>
    </source>
</evidence>
<name>A0A5C3QSR0_9AGAR</name>
<keyword evidence="4" id="KW-1185">Reference proteome</keyword>
<dbReference type="STRING" id="1884261.A0A5C3QSR0"/>
<keyword evidence="2" id="KW-0472">Membrane</keyword>
<feature type="region of interest" description="Disordered" evidence="1">
    <location>
        <begin position="1"/>
        <end position="23"/>
    </location>
</feature>
<accession>A0A5C3QSR0</accession>
<sequence length="388" mass="42638">MKSSQTAIVDDQDSRIGWSGPWDSRHDPSFGQYNGSYHWSGDPSHANADAGPSRATFKFYGSSLSVFTSIPIGVTAVTTSTCQLDSLPPIEAMRIQPINTVDLLFQPVCQFLDIANPEREHEVVIERIGGGPLILDYLTYTPTRSGEMEMELFVDDAEVGYEGMWAQDVLHGALQGTRHSSDEDGARATFPFRGTNVQVYATHPHENGPSTSRYYIDDVEIRTYTSPTNLSRHQLVFDSEQLEDGDHVLTIEVVEGPVPLDYILFRSNTIQVEELDATRATTPGNSTLSTGAIVGISVASTVIMAVLLVLFVCLVRRKRRYTRSAVEDSTISPNILNPAGMQQSSTKSQLFNAQLGNNSHPSFPTREEALPAYSEVFPLPSHLPRAAS</sequence>
<dbReference type="AlphaFoldDB" id="A0A5C3QSR0"/>
<evidence type="ECO:0000256" key="2">
    <source>
        <dbReference type="SAM" id="Phobius"/>
    </source>
</evidence>
<feature type="transmembrane region" description="Helical" evidence="2">
    <location>
        <begin position="292"/>
        <end position="315"/>
    </location>
</feature>
<gene>
    <name evidence="3" type="ORF">BDV98DRAFT_601461</name>
</gene>
<dbReference type="Gene3D" id="2.60.120.260">
    <property type="entry name" value="Galactose-binding domain-like"/>
    <property type="match status" value="1"/>
</dbReference>
<dbReference type="OrthoDB" id="3265734at2759"/>
<evidence type="ECO:0000313" key="4">
    <source>
        <dbReference type="Proteomes" id="UP000305067"/>
    </source>
</evidence>
<evidence type="ECO:0000313" key="3">
    <source>
        <dbReference type="EMBL" id="TFL05025.1"/>
    </source>
</evidence>
<dbReference type="EMBL" id="ML178817">
    <property type="protein sequence ID" value="TFL05025.1"/>
    <property type="molecule type" value="Genomic_DNA"/>
</dbReference>
<organism evidence="3 4">
    <name type="scientific">Pterulicium gracile</name>
    <dbReference type="NCBI Taxonomy" id="1884261"/>
    <lineage>
        <taxon>Eukaryota</taxon>
        <taxon>Fungi</taxon>
        <taxon>Dikarya</taxon>
        <taxon>Basidiomycota</taxon>
        <taxon>Agaricomycotina</taxon>
        <taxon>Agaricomycetes</taxon>
        <taxon>Agaricomycetidae</taxon>
        <taxon>Agaricales</taxon>
        <taxon>Pleurotineae</taxon>
        <taxon>Pterulaceae</taxon>
        <taxon>Pterulicium</taxon>
    </lineage>
</organism>
<keyword evidence="2" id="KW-0812">Transmembrane</keyword>